<gene>
    <name evidence="1" type="primary">ORF4732</name>
</gene>
<proteinExistence type="predicted"/>
<evidence type="ECO:0000313" key="1">
    <source>
        <dbReference type="EMBL" id="CEK48648.1"/>
    </source>
</evidence>
<protein>
    <submittedName>
        <fullName evidence="1">Uncharacterized protein</fullName>
    </submittedName>
</protein>
<organism evidence="1">
    <name type="scientific">Arion vulgaris</name>
    <dbReference type="NCBI Taxonomy" id="1028688"/>
    <lineage>
        <taxon>Eukaryota</taxon>
        <taxon>Metazoa</taxon>
        <taxon>Spiralia</taxon>
        <taxon>Lophotrochozoa</taxon>
        <taxon>Mollusca</taxon>
        <taxon>Gastropoda</taxon>
        <taxon>Heterobranchia</taxon>
        <taxon>Euthyneura</taxon>
        <taxon>Panpulmonata</taxon>
        <taxon>Eupulmonata</taxon>
        <taxon>Stylommatophora</taxon>
        <taxon>Helicina</taxon>
        <taxon>Arionoidea</taxon>
        <taxon>Arionidae</taxon>
        <taxon>Arion</taxon>
    </lineage>
</organism>
<name>A0A0B6XXR0_9EUPU</name>
<accession>A0A0B6XXR0</accession>
<sequence length="63" mass="7035">LFCVESQMNGGRNVQKIDTNSGDVKGKLNSMIKIFIEIDEAGQINFRYVSIANTVINVSMINR</sequence>
<dbReference type="AlphaFoldDB" id="A0A0B6XXR0"/>
<reference evidence="1" key="1">
    <citation type="submission" date="2014-12" db="EMBL/GenBank/DDBJ databases">
        <title>Insight into the proteome of Arion vulgaris.</title>
        <authorList>
            <person name="Aradska J."/>
            <person name="Bulat T."/>
            <person name="Smidak R."/>
            <person name="Sarate P."/>
            <person name="Gangsoo J."/>
            <person name="Sialana F."/>
            <person name="Bilban M."/>
            <person name="Lubec G."/>
        </authorList>
    </citation>
    <scope>NUCLEOTIDE SEQUENCE</scope>
    <source>
        <tissue evidence="1">Skin</tissue>
    </source>
</reference>
<feature type="non-terminal residue" evidence="1">
    <location>
        <position position="1"/>
    </location>
</feature>
<dbReference type="EMBL" id="HACG01001783">
    <property type="protein sequence ID" value="CEK48648.1"/>
    <property type="molecule type" value="Transcribed_RNA"/>
</dbReference>